<keyword evidence="2" id="KW-1185">Reference proteome</keyword>
<protein>
    <submittedName>
        <fullName evidence="1">Uncharacterized protein</fullName>
    </submittedName>
</protein>
<dbReference type="AlphaFoldDB" id="A0A2T3Z7E4"/>
<name>A0A2T3Z7E4_TRIA4</name>
<proteinExistence type="predicted"/>
<gene>
    <name evidence="1" type="ORF">M441DRAFT_47216</name>
</gene>
<accession>A0A2T3Z7E4</accession>
<sequence>MADSLSKRPMISRAREPCPVGGCEKQVCSTSASAEMVSRFSQRDHKYDSCDKTLTSTCGLRPHVLNYHERVSILAWKLLRTSRQRLFNRNHCAIVDAQQLYFMIRVYEMMCKRPEDRPEDWLGILQQTPDPAINRFQSILTARKRKGQQRRGIEQVKRNEEGIEI</sequence>
<evidence type="ECO:0000313" key="2">
    <source>
        <dbReference type="Proteomes" id="UP000240493"/>
    </source>
</evidence>
<dbReference type="Proteomes" id="UP000240493">
    <property type="component" value="Unassembled WGS sequence"/>
</dbReference>
<dbReference type="EMBL" id="KZ679262">
    <property type="protein sequence ID" value="PTB40690.1"/>
    <property type="molecule type" value="Genomic_DNA"/>
</dbReference>
<evidence type="ECO:0000313" key="1">
    <source>
        <dbReference type="EMBL" id="PTB40690.1"/>
    </source>
</evidence>
<reference evidence="1 2" key="1">
    <citation type="submission" date="2016-07" db="EMBL/GenBank/DDBJ databases">
        <title>Multiple horizontal gene transfer events from other fungi enriched the ability of initially mycotrophic Trichoderma (Ascomycota) to feed on dead plant biomass.</title>
        <authorList>
            <consortium name="DOE Joint Genome Institute"/>
            <person name="Aerts A."/>
            <person name="Atanasova L."/>
            <person name="Chenthamara K."/>
            <person name="Zhang J."/>
            <person name="Grujic M."/>
            <person name="Henrissat B."/>
            <person name="Kuo A."/>
            <person name="Salamov A."/>
            <person name="Lipzen A."/>
            <person name="Labutti K."/>
            <person name="Barry K."/>
            <person name="Miao Y."/>
            <person name="Rahimi M.J."/>
            <person name="Shen Q."/>
            <person name="Grigoriev I.V."/>
            <person name="Kubicek C.P."/>
            <person name="Druzhinina I.S."/>
        </authorList>
    </citation>
    <scope>NUCLEOTIDE SEQUENCE [LARGE SCALE GENOMIC DNA]</scope>
    <source>
        <strain evidence="1 2">CBS 433.97</strain>
    </source>
</reference>
<organism evidence="1 2">
    <name type="scientific">Trichoderma asperellum (strain ATCC 204424 / CBS 433.97 / NBRC 101777)</name>
    <dbReference type="NCBI Taxonomy" id="1042311"/>
    <lineage>
        <taxon>Eukaryota</taxon>
        <taxon>Fungi</taxon>
        <taxon>Dikarya</taxon>
        <taxon>Ascomycota</taxon>
        <taxon>Pezizomycotina</taxon>
        <taxon>Sordariomycetes</taxon>
        <taxon>Hypocreomycetidae</taxon>
        <taxon>Hypocreales</taxon>
        <taxon>Hypocreaceae</taxon>
        <taxon>Trichoderma</taxon>
    </lineage>
</organism>